<name>A0A5J4TEQ1_9EUKA</name>
<feature type="compositionally biased region" description="Polar residues" evidence="1">
    <location>
        <begin position="100"/>
        <end position="117"/>
    </location>
</feature>
<organism evidence="2 3">
    <name type="scientific">Streblomastix strix</name>
    <dbReference type="NCBI Taxonomy" id="222440"/>
    <lineage>
        <taxon>Eukaryota</taxon>
        <taxon>Metamonada</taxon>
        <taxon>Preaxostyla</taxon>
        <taxon>Oxymonadida</taxon>
        <taxon>Streblomastigidae</taxon>
        <taxon>Streblomastix</taxon>
    </lineage>
</organism>
<feature type="compositionally biased region" description="Low complexity" evidence="1">
    <location>
        <begin position="31"/>
        <end position="69"/>
    </location>
</feature>
<sequence length="131" mass="14670">QLNGARFKNRELIVQFADPNKRLPLRNPRLTSSTHDSSSYSSYGHQSPYNQSSSSSSSSSSSGYPNSSHALQGLLHSPKISPVRFRVRGSEWTDFDHQNKQLSQKDPNATSSYSYSGSGRDKDRSERERSD</sequence>
<evidence type="ECO:0000313" key="2">
    <source>
        <dbReference type="EMBL" id="KAA6356924.1"/>
    </source>
</evidence>
<dbReference type="EMBL" id="SNRW01032195">
    <property type="protein sequence ID" value="KAA6356924.1"/>
    <property type="molecule type" value="Genomic_DNA"/>
</dbReference>
<gene>
    <name evidence="2" type="ORF">EZS28_047550</name>
</gene>
<comment type="caution">
    <text evidence="2">The sequence shown here is derived from an EMBL/GenBank/DDBJ whole genome shotgun (WGS) entry which is preliminary data.</text>
</comment>
<dbReference type="Proteomes" id="UP000324800">
    <property type="component" value="Unassembled WGS sequence"/>
</dbReference>
<evidence type="ECO:0000313" key="3">
    <source>
        <dbReference type="Proteomes" id="UP000324800"/>
    </source>
</evidence>
<dbReference type="AlphaFoldDB" id="A0A5J4TEQ1"/>
<protein>
    <submittedName>
        <fullName evidence="2">Uncharacterized protein</fullName>
    </submittedName>
</protein>
<accession>A0A5J4TEQ1</accession>
<evidence type="ECO:0000256" key="1">
    <source>
        <dbReference type="SAM" id="MobiDB-lite"/>
    </source>
</evidence>
<reference evidence="2 3" key="1">
    <citation type="submission" date="2019-03" db="EMBL/GenBank/DDBJ databases">
        <title>Single cell metagenomics reveals metabolic interactions within the superorganism composed of flagellate Streblomastix strix and complex community of Bacteroidetes bacteria on its surface.</title>
        <authorList>
            <person name="Treitli S.C."/>
            <person name="Kolisko M."/>
            <person name="Husnik F."/>
            <person name="Keeling P."/>
            <person name="Hampl V."/>
        </authorList>
    </citation>
    <scope>NUCLEOTIDE SEQUENCE [LARGE SCALE GENOMIC DNA]</scope>
    <source>
        <strain evidence="2">ST1C</strain>
    </source>
</reference>
<feature type="non-terminal residue" evidence="2">
    <location>
        <position position="1"/>
    </location>
</feature>
<proteinExistence type="predicted"/>
<feature type="region of interest" description="Disordered" evidence="1">
    <location>
        <begin position="96"/>
        <end position="131"/>
    </location>
</feature>
<feature type="region of interest" description="Disordered" evidence="1">
    <location>
        <begin position="19"/>
        <end position="82"/>
    </location>
</feature>
<feature type="compositionally biased region" description="Basic and acidic residues" evidence="1">
    <location>
        <begin position="119"/>
        <end position="131"/>
    </location>
</feature>